<evidence type="ECO:0000313" key="2">
    <source>
        <dbReference type="Proteomes" id="UP001281147"/>
    </source>
</evidence>
<protein>
    <submittedName>
        <fullName evidence="1">Uncharacterized protein</fullName>
    </submittedName>
</protein>
<name>A0ACC3NC41_9PEZI</name>
<proteinExistence type="predicted"/>
<comment type="caution">
    <text evidence="1">The sequence shown here is derived from an EMBL/GenBank/DDBJ whole genome shotgun (WGS) entry which is preliminary data.</text>
</comment>
<evidence type="ECO:0000313" key="1">
    <source>
        <dbReference type="EMBL" id="KAK3714233.1"/>
    </source>
</evidence>
<reference evidence="1" key="1">
    <citation type="submission" date="2023-07" db="EMBL/GenBank/DDBJ databases">
        <title>Black Yeasts Isolated from many extreme environments.</title>
        <authorList>
            <person name="Coleine C."/>
            <person name="Stajich J.E."/>
            <person name="Selbmann L."/>
        </authorList>
    </citation>
    <scope>NUCLEOTIDE SEQUENCE</scope>
    <source>
        <strain evidence="1">CCFEE 5714</strain>
    </source>
</reference>
<accession>A0ACC3NC41</accession>
<gene>
    <name evidence="1" type="ORF">LTR37_008035</name>
</gene>
<sequence>MANQRNASIAPGGTHAISLKVLRLSRPSLATQTPLPHTNFGNGLDIPPEASIAYPGANTDSTFPLTPLLTLPAAFGAAYVGETFTCTLCANNEVQEGEKRSVSGLRVLAELQTPGDQDGVTLELRSADDDEDDAGQDIKPGATLQRTLRHELKEEGQHVLAVTVTYTETLHGSDGGASGGRARTFRKLYQFVAQQLIAVRSKVTERKRREKDGLRQWILEAQLENVGETSVVLEKLWLNERDGISGTALNREDKRDATVLKPQDVEQVMFVLREHEKTEDEGVRTPLAQLNIDWRSALGERGSLTTGWLACRNR</sequence>
<keyword evidence="2" id="KW-1185">Reference proteome</keyword>
<dbReference type="Proteomes" id="UP001281147">
    <property type="component" value="Unassembled WGS sequence"/>
</dbReference>
<organism evidence="1 2">
    <name type="scientific">Vermiconidia calcicola</name>
    <dbReference type="NCBI Taxonomy" id="1690605"/>
    <lineage>
        <taxon>Eukaryota</taxon>
        <taxon>Fungi</taxon>
        <taxon>Dikarya</taxon>
        <taxon>Ascomycota</taxon>
        <taxon>Pezizomycotina</taxon>
        <taxon>Dothideomycetes</taxon>
        <taxon>Dothideomycetidae</taxon>
        <taxon>Mycosphaerellales</taxon>
        <taxon>Extremaceae</taxon>
        <taxon>Vermiconidia</taxon>
    </lineage>
</organism>
<dbReference type="EMBL" id="JAUTXU010000057">
    <property type="protein sequence ID" value="KAK3714233.1"/>
    <property type="molecule type" value="Genomic_DNA"/>
</dbReference>